<gene>
    <name evidence="3" type="ORF">AMETH_0228</name>
</gene>
<dbReference type="Pfam" id="PF03929">
    <property type="entry name" value="PepSY_TM"/>
    <property type="match status" value="1"/>
</dbReference>
<feature type="region of interest" description="Disordered" evidence="1">
    <location>
        <begin position="1"/>
        <end position="21"/>
    </location>
</feature>
<reference evidence="3 4" key="1">
    <citation type="submission" date="2014-07" db="EMBL/GenBank/DDBJ databases">
        <title>Whole Genome Sequence of the Amycolatopsis methanolica 239.</title>
        <authorList>
            <person name="Tang B."/>
        </authorList>
    </citation>
    <scope>NUCLEOTIDE SEQUENCE [LARGE SCALE GENOMIC DNA]</scope>
    <source>
        <strain evidence="3 4">239</strain>
    </source>
</reference>
<dbReference type="Proteomes" id="UP000062973">
    <property type="component" value="Chromosome"/>
</dbReference>
<dbReference type="EMBL" id="CP009110">
    <property type="protein sequence ID" value="AIJ20320.1"/>
    <property type="molecule type" value="Genomic_DNA"/>
</dbReference>
<dbReference type="HOGENOM" id="CLU_031962_3_1_11"/>
<evidence type="ECO:0000256" key="1">
    <source>
        <dbReference type="SAM" id="MobiDB-lite"/>
    </source>
</evidence>
<accession>A0A076MN62</accession>
<evidence type="ECO:0000313" key="3">
    <source>
        <dbReference type="EMBL" id="AIJ20320.1"/>
    </source>
</evidence>
<feature type="transmembrane region" description="Helical" evidence="2">
    <location>
        <begin position="31"/>
        <end position="55"/>
    </location>
</feature>
<feature type="transmembrane region" description="Helical" evidence="2">
    <location>
        <begin position="408"/>
        <end position="426"/>
    </location>
</feature>
<dbReference type="STRING" id="1068978.AMETH_0228"/>
<feature type="transmembrane region" description="Helical" evidence="2">
    <location>
        <begin position="367"/>
        <end position="387"/>
    </location>
</feature>
<dbReference type="OrthoDB" id="9791166at2"/>
<proteinExistence type="predicted"/>
<organism evidence="3 4">
    <name type="scientific">Amycolatopsis methanolica 239</name>
    <dbReference type="NCBI Taxonomy" id="1068978"/>
    <lineage>
        <taxon>Bacteria</taxon>
        <taxon>Bacillati</taxon>
        <taxon>Actinomycetota</taxon>
        <taxon>Actinomycetes</taxon>
        <taxon>Pseudonocardiales</taxon>
        <taxon>Pseudonocardiaceae</taxon>
        <taxon>Amycolatopsis</taxon>
        <taxon>Amycolatopsis methanolica group</taxon>
    </lineage>
</organism>
<name>A0A076MN62_AMYME</name>
<keyword evidence="2" id="KW-0812">Transmembrane</keyword>
<feature type="transmembrane region" description="Helical" evidence="2">
    <location>
        <begin position="224"/>
        <end position="245"/>
    </location>
</feature>
<feature type="transmembrane region" description="Helical" evidence="2">
    <location>
        <begin position="170"/>
        <end position="192"/>
    </location>
</feature>
<dbReference type="eggNOG" id="COG3182">
    <property type="taxonomic scope" value="Bacteria"/>
</dbReference>
<keyword evidence="4" id="KW-1185">Reference proteome</keyword>
<sequence>MSTTTETRPPGKRKKQPARGMTGLRVIARRVHFMAGIVVSPFLVVLSLTGLVYVFSPQIHDNLYHSQLYVNAVGATPKPASEQVRAAMTAHPEAALRQVITSPAPDRTTRVVLSVPGLPGGDDGQARTVFVDPYTGYINGELTTAGNRMPANTWLRDLHSNLHLGEPGRWYAELCASWLPVIVLGGLVLWLAQSRRRRRTRELFVPPRKAKGGWLRLRGLHGPLGLWLSAGLVVIAISGLLISQFTGGRDSQENDPMRLRAPTLAAAPVVVPEGVEPIGVDRVLEIAKSQGLHGELLVTAPSRAGAVYTVMERAAGIPLQRDNISIDPFTGEVTEHIGWDDYSFLAKLTSVAAEFHTGTLFGLANQIVLTVLVTGLLVLIGLGYRMWWVRSPYQGKWKALPTAAWKQLSLPMAALGFLVIVALTWVLPVFGASLLVFLAVDAAISARQGRKKPVPRAS</sequence>
<dbReference type="PANTHER" id="PTHR34219:SF1">
    <property type="entry name" value="PEPSY DOMAIN-CONTAINING PROTEIN"/>
    <property type="match status" value="1"/>
</dbReference>
<evidence type="ECO:0000313" key="4">
    <source>
        <dbReference type="Proteomes" id="UP000062973"/>
    </source>
</evidence>
<dbReference type="RefSeq" id="WP_017986184.1">
    <property type="nucleotide sequence ID" value="NZ_AQUL01000001.1"/>
</dbReference>
<dbReference type="KEGG" id="amq:AMETH_0228"/>
<protein>
    <submittedName>
        <fullName evidence="3">Integral membrane protein</fullName>
    </submittedName>
</protein>
<dbReference type="InterPro" id="IPR005625">
    <property type="entry name" value="PepSY-ass_TM"/>
</dbReference>
<dbReference type="AlphaFoldDB" id="A0A076MN62"/>
<keyword evidence="2" id="KW-0472">Membrane</keyword>
<dbReference type="PATRIC" id="fig|1068978.7.peg.244"/>
<evidence type="ECO:0000256" key="2">
    <source>
        <dbReference type="SAM" id="Phobius"/>
    </source>
</evidence>
<keyword evidence="2" id="KW-1133">Transmembrane helix</keyword>
<dbReference type="PANTHER" id="PTHR34219">
    <property type="entry name" value="IRON-REGULATED INNER MEMBRANE PROTEIN-RELATED"/>
    <property type="match status" value="1"/>
</dbReference>